<evidence type="ECO:0000256" key="1">
    <source>
        <dbReference type="ARBA" id="ARBA00004401"/>
    </source>
</evidence>
<dbReference type="InterPro" id="IPR016187">
    <property type="entry name" value="CTDL_fold"/>
</dbReference>
<keyword evidence="17" id="KW-1185">Reference proteome</keyword>
<evidence type="ECO:0000256" key="11">
    <source>
        <dbReference type="ARBA" id="ARBA00023130"/>
    </source>
</evidence>
<dbReference type="GO" id="GO:0030246">
    <property type="term" value="F:carbohydrate binding"/>
    <property type="evidence" value="ECO:0007669"/>
    <property type="project" value="UniProtKB-KW"/>
</dbReference>
<keyword evidence="14" id="KW-0325">Glycoprotein</keyword>
<dbReference type="GO" id="GO:0045087">
    <property type="term" value="P:innate immune response"/>
    <property type="evidence" value="ECO:0007669"/>
    <property type="project" value="UniProtKB-KW"/>
</dbReference>
<reference evidence="16" key="1">
    <citation type="submission" date="2025-08" db="UniProtKB">
        <authorList>
            <consortium name="Ensembl"/>
        </authorList>
    </citation>
    <scope>IDENTIFICATION</scope>
</reference>
<dbReference type="GO" id="GO:0046872">
    <property type="term" value="F:metal ion binding"/>
    <property type="evidence" value="ECO:0007669"/>
    <property type="project" value="UniProtKB-KW"/>
</dbReference>
<keyword evidence="4" id="KW-0812">Transmembrane</keyword>
<dbReference type="PROSITE" id="PS50041">
    <property type="entry name" value="C_TYPE_LECTIN_2"/>
    <property type="match status" value="1"/>
</dbReference>
<organism evidence="16 17">
    <name type="scientific">Urocitellus parryii</name>
    <name type="common">Arctic ground squirrel</name>
    <name type="synonym">Spermophilus parryii</name>
    <dbReference type="NCBI Taxonomy" id="9999"/>
    <lineage>
        <taxon>Eukaryota</taxon>
        <taxon>Metazoa</taxon>
        <taxon>Chordata</taxon>
        <taxon>Craniata</taxon>
        <taxon>Vertebrata</taxon>
        <taxon>Euteleostomi</taxon>
        <taxon>Mammalia</taxon>
        <taxon>Eutheria</taxon>
        <taxon>Euarchontoglires</taxon>
        <taxon>Glires</taxon>
        <taxon>Rodentia</taxon>
        <taxon>Sciuromorpha</taxon>
        <taxon>Sciuridae</taxon>
        <taxon>Xerinae</taxon>
        <taxon>Marmotini</taxon>
        <taxon>Urocitellus</taxon>
    </lineage>
</organism>
<evidence type="ECO:0000256" key="10">
    <source>
        <dbReference type="ARBA" id="ARBA00022989"/>
    </source>
</evidence>
<dbReference type="SUPFAM" id="SSF56436">
    <property type="entry name" value="C-type lectin-like"/>
    <property type="match status" value="1"/>
</dbReference>
<evidence type="ECO:0000256" key="8">
    <source>
        <dbReference type="ARBA" id="ARBA00022859"/>
    </source>
</evidence>
<keyword evidence="11" id="KW-1064">Adaptive immunity</keyword>
<dbReference type="InterPro" id="IPR050111">
    <property type="entry name" value="C-type_lectin/snaclec_domain"/>
</dbReference>
<dbReference type="InterPro" id="IPR016186">
    <property type="entry name" value="C-type_lectin-like/link_sf"/>
</dbReference>
<dbReference type="Gene3D" id="3.10.100.10">
    <property type="entry name" value="Mannose-Binding Protein A, subunit A"/>
    <property type="match status" value="1"/>
</dbReference>
<keyword evidence="9" id="KW-0735">Signal-anchor</keyword>
<dbReference type="InterPro" id="IPR033989">
    <property type="entry name" value="CD209-like_CTLD"/>
</dbReference>
<keyword evidence="2" id="KW-1003">Cell membrane</keyword>
<protein>
    <recommendedName>
        <fullName evidence="15">C-type lectin domain-containing protein</fullName>
    </recommendedName>
</protein>
<reference evidence="16" key="2">
    <citation type="submission" date="2025-09" db="UniProtKB">
        <authorList>
            <consortium name="Ensembl"/>
        </authorList>
    </citation>
    <scope>IDENTIFICATION</scope>
</reference>
<evidence type="ECO:0000256" key="14">
    <source>
        <dbReference type="ARBA" id="ARBA00023180"/>
    </source>
</evidence>
<dbReference type="AlphaFoldDB" id="A0A8D2HZD9"/>
<evidence type="ECO:0000313" key="16">
    <source>
        <dbReference type="Ensembl" id="ENSUPAP00010018506.1"/>
    </source>
</evidence>
<keyword evidence="7" id="KW-0106">Calcium</keyword>
<evidence type="ECO:0000256" key="9">
    <source>
        <dbReference type="ARBA" id="ARBA00022968"/>
    </source>
</evidence>
<sequence length="156" mass="18435">LLYFSMIKYPFKKSSVFLFRKVWSCCPEKWKSFSSSCYFFSTDAKSWNESQENCSRMEAHLVVINSKEEQDFLTQYMDKKSAYFVGLTDPEGQGHWQWVDQTPYNQSATFWHPGEPSHSDEHCVIVNHRPTSLQWGWNDAPCEKQLSVCEMMKIYL</sequence>
<dbReference type="GO" id="GO:0002250">
    <property type="term" value="P:adaptive immune response"/>
    <property type="evidence" value="ECO:0007669"/>
    <property type="project" value="UniProtKB-KW"/>
</dbReference>
<dbReference type="InterPro" id="IPR001304">
    <property type="entry name" value="C-type_lectin-like"/>
</dbReference>
<evidence type="ECO:0000259" key="15">
    <source>
        <dbReference type="PROSITE" id="PS50041"/>
    </source>
</evidence>
<feature type="domain" description="C-type lectin" evidence="15">
    <location>
        <begin position="33"/>
        <end position="146"/>
    </location>
</feature>
<evidence type="ECO:0000256" key="5">
    <source>
        <dbReference type="ARBA" id="ARBA00022723"/>
    </source>
</evidence>
<proteinExistence type="predicted"/>
<evidence type="ECO:0000256" key="7">
    <source>
        <dbReference type="ARBA" id="ARBA00022837"/>
    </source>
</evidence>
<dbReference type="FunFam" id="3.10.100.10:FF:000024">
    <property type="entry name" value="C-type lectin domain family 4 member A"/>
    <property type="match status" value="1"/>
</dbReference>
<dbReference type="Proteomes" id="UP000694417">
    <property type="component" value="Unplaced"/>
</dbReference>
<comment type="subcellular location">
    <subcellularLocation>
        <location evidence="1">Cell membrane</location>
        <topology evidence="1">Single-pass type II membrane protein</topology>
    </subcellularLocation>
</comment>
<dbReference type="GeneTree" id="ENSGT00940000158835"/>
<keyword evidence="8" id="KW-0391">Immunity</keyword>
<evidence type="ECO:0000256" key="13">
    <source>
        <dbReference type="ARBA" id="ARBA00023157"/>
    </source>
</evidence>
<dbReference type="SMART" id="SM00034">
    <property type="entry name" value="CLECT"/>
    <property type="match status" value="1"/>
</dbReference>
<keyword evidence="10" id="KW-1133">Transmembrane helix</keyword>
<dbReference type="PANTHER" id="PTHR22803">
    <property type="entry name" value="MANNOSE, PHOSPHOLIPASE, LECTIN RECEPTOR RELATED"/>
    <property type="match status" value="1"/>
</dbReference>
<keyword evidence="3" id="KW-0399">Innate immunity</keyword>
<keyword evidence="13" id="KW-1015">Disulfide bond</keyword>
<dbReference type="Pfam" id="PF00059">
    <property type="entry name" value="Lectin_C"/>
    <property type="match status" value="1"/>
</dbReference>
<keyword evidence="5" id="KW-0479">Metal-binding</keyword>
<evidence type="ECO:0000313" key="17">
    <source>
        <dbReference type="Proteomes" id="UP000694417"/>
    </source>
</evidence>
<keyword evidence="6" id="KW-0430">Lectin</keyword>
<evidence type="ECO:0000256" key="3">
    <source>
        <dbReference type="ARBA" id="ARBA00022588"/>
    </source>
</evidence>
<dbReference type="Ensembl" id="ENSUPAT00010021073.1">
    <property type="protein sequence ID" value="ENSUPAP00010018506.1"/>
    <property type="gene ID" value="ENSUPAG00010014662.1"/>
</dbReference>
<evidence type="ECO:0000256" key="12">
    <source>
        <dbReference type="ARBA" id="ARBA00023136"/>
    </source>
</evidence>
<dbReference type="CDD" id="cd03590">
    <property type="entry name" value="CLECT_DC-SIGN_like"/>
    <property type="match status" value="1"/>
</dbReference>
<evidence type="ECO:0000256" key="4">
    <source>
        <dbReference type="ARBA" id="ARBA00022692"/>
    </source>
</evidence>
<name>A0A8D2HZD9_UROPR</name>
<evidence type="ECO:0000256" key="2">
    <source>
        <dbReference type="ARBA" id="ARBA00022475"/>
    </source>
</evidence>
<evidence type="ECO:0000256" key="6">
    <source>
        <dbReference type="ARBA" id="ARBA00022734"/>
    </source>
</evidence>
<keyword evidence="12" id="KW-0472">Membrane</keyword>
<dbReference type="GO" id="GO:0005886">
    <property type="term" value="C:plasma membrane"/>
    <property type="evidence" value="ECO:0007669"/>
    <property type="project" value="UniProtKB-SubCell"/>
</dbReference>
<accession>A0A8D2HZD9</accession>